<name>A0A2Z7BDH3_9LAMI</name>
<dbReference type="Proteomes" id="UP000250235">
    <property type="component" value="Unassembled WGS sequence"/>
</dbReference>
<dbReference type="EMBL" id="KV006927">
    <property type="protein sequence ID" value="KZV32135.1"/>
    <property type="molecule type" value="Genomic_DNA"/>
</dbReference>
<protein>
    <submittedName>
        <fullName evidence="1">Uncharacterized protein</fullName>
    </submittedName>
</protein>
<organism evidence="1 2">
    <name type="scientific">Dorcoceras hygrometricum</name>
    <dbReference type="NCBI Taxonomy" id="472368"/>
    <lineage>
        <taxon>Eukaryota</taxon>
        <taxon>Viridiplantae</taxon>
        <taxon>Streptophyta</taxon>
        <taxon>Embryophyta</taxon>
        <taxon>Tracheophyta</taxon>
        <taxon>Spermatophyta</taxon>
        <taxon>Magnoliopsida</taxon>
        <taxon>eudicotyledons</taxon>
        <taxon>Gunneridae</taxon>
        <taxon>Pentapetalae</taxon>
        <taxon>asterids</taxon>
        <taxon>lamiids</taxon>
        <taxon>Lamiales</taxon>
        <taxon>Gesneriaceae</taxon>
        <taxon>Didymocarpoideae</taxon>
        <taxon>Trichosporeae</taxon>
        <taxon>Loxocarpinae</taxon>
        <taxon>Dorcoceras</taxon>
    </lineage>
</organism>
<gene>
    <name evidence="1" type="ORF">F511_26470</name>
</gene>
<evidence type="ECO:0000313" key="1">
    <source>
        <dbReference type="EMBL" id="KZV32135.1"/>
    </source>
</evidence>
<accession>A0A2Z7BDH3</accession>
<evidence type="ECO:0000313" key="2">
    <source>
        <dbReference type="Proteomes" id="UP000250235"/>
    </source>
</evidence>
<proteinExistence type="predicted"/>
<sequence>MADLDDVYQLGERVTSELVDLSGTPGRCRLEVAICYIGEESKSDVDREIFILLQHLENISPRKHTIYCRETLTVHCGLFPSIPSGRRRSFEQGFGELEEEREEATVCRLFVFRPIGSSVQVVLSSFRSKLFGTFIMIIVAQKLRYGFELVLQLWDKHGYLCMLAGMCEVCMLLYRCCFLLVSVLIIDAFIEDERQYCAPHLPASSVVSLYETSG</sequence>
<dbReference type="AlphaFoldDB" id="A0A2Z7BDH3"/>
<reference evidence="1 2" key="1">
    <citation type="journal article" date="2015" name="Proc. Natl. Acad. Sci. U.S.A.">
        <title>The resurrection genome of Boea hygrometrica: A blueprint for survival of dehydration.</title>
        <authorList>
            <person name="Xiao L."/>
            <person name="Yang G."/>
            <person name="Zhang L."/>
            <person name="Yang X."/>
            <person name="Zhao S."/>
            <person name="Ji Z."/>
            <person name="Zhou Q."/>
            <person name="Hu M."/>
            <person name="Wang Y."/>
            <person name="Chen M."/>
            <person name="Xu Y."/>
            <person name="Jin H."/>
            <person name="Xiao X."/>
            <person name="Hu G."/>
            <person name="Bao F."/>
            <person name="Hu Y."/>
            <person name="Wan P."/>
            <person name="Li L."/>
            <person name="Deng X."/>
            <person name="Kuang T."/>
            <person name="Xiang C."/>
            <person name="Zhu J.K."/>
            <person name="Oliver M.J."/>
            <person name="He Y."/>
        </authorList>
    </citation>
    <scope>NUCLEOTIDE SEQUENCE [LARGE SCALE GENOMIC DNA]</scope>
    <source>
        <strain evidence="2">cv. XS01</strain>
    </source>
</reference>
<keyword evidence="2" id="KW-1185">Reference proteome</keyword>